<dbReference type="PROSITE" id="PS50853">
    <property type="entry name" value="FN3"/>
    <property type="match status" value="1"/>
</dbReference>
<dbReference type="GO" id="GO:0016064">
    <property type="term" value="P:immunoglobulin mediated immune response"/>
    <property type="evidence" value="ECO:0007669"/>
    <property type="project" value="TreeGrafter"/>
</dbReference>
<dbReference type="InterPro" id="IPR003961">
    <property type="entry name" value="FN3_dom"/>
</dbReference>
<reference evidence="14" key="2">
    <citation type="journal article" date="2013" name="Nat. Genet.">
        <title>The draft genomes of soft-shell turtle and green sea turtle yield insights into the development and evolution of the turtle-specific body plan.</title>
        <authorList>
            <person name="Wang Z."/>
            <person name="Pascual-Anaya J."/>
            <person name="Zadissa A."/>
            <person name="Li W."/>
            <person name="Niimura Y."/>
            <person name="Huang Z."/>
            <person name="Li C."/>
            <person name="White S."/>
            <person name="Xiong Z."/>
            <person name="Fang D."/>
            <person name="Wang B."/>
            <person name="Ming Y."/>
            <person name="Chen Y."/>
            <person name="Zheng Y."/>
            <person name="Kuraku S."/>
            <person name="Pignatelli M."/>
            <person name="Herrero J."/>
            <person name="Beal K."/>
            <person name="Nozawa M."/>
            <person name="Li Q."/>
            <person name="Wang J."/>
            <person name="Zhang H."/>
            <person name="Yu L."/>
            <person name="Shigenobu S."/>
            <person name="Wang J."/>
            <person name="Liu J."/>
            <person name="Flicek P."/>
            <person name="Searle S."/>
            <person name="Wang J."/>
            <person name="Kuratani S."/>
            <person name="Yin Y."/>
            <person name="Aken B."/>
            <person name="Zhang G."/>
            <person name="Irie N."/>
        </authorList>
    </citation>
    <scope>NUCLEOTIDE SEQUENCE [LARGE SCALE GENOMIC DNA]</scope>
    <source>
        <strain evidence="14">Daiwa-1</strain>
    </source>
</reference>
<dbReference type="Proteomes" id="UP000007267">
    <property type="component" value="Unassembled WGS sequence"/>
</dbReference>
<dbReference type="InterPro" id="IPR048668">
    <property type="entry name" value="IL3RB_N"/>
</dbReference>
<evidence type="ECO:0000256" key="2">
    <source>
        <dbReference type="ARBA" id="ARBA00022692"/>
    </source>
</evidence>
<feature type="chain" id="PRO_5003904321" description="Fibronectin type-III domain-containing protein" evidence="11">
    <location>
        <begin position="23"/>
        <end position="662"/>
    </location>
</feature>
<evidence type="ECO:0000313" key="14">
    <source>
        <dbReference type="Proteomes" id="UP000007267"/>
    </source>
</evidence>
<dbReference type="Pfam" id="PF09240">
    <property type="entry name" value="IL6Ra-bind"/>
    <property type="match status" value="1"/>
</dbReference>
<feature type="region of interest" description="Disordered" evidence="9">
    <location>
        <begin position="210"/>
        <end position="245"/>
    </location>
</feature>
<evidence type="ECO:0000256" key="10">
    <source>
        <dbReference type="SAM" id="Phobius"/>
    </source>
</evidence>
<reference evidence="13" key="3">
    <citation type="submission" date="2025-08" db="UniProtKB">
        <authorList>
            <consortium name="Ensembl"/>
        </authorList>
    </citation>
    <scope>IDENTIFICATION</scope>
</reference>
<dbReference type="HOGENOM" id="CLU_015884_0_0_1"/>
<evidence type="ECO:0000313" key="13">
    <source>
        <dbReference type="Ensembl" id="ENSPSIP00000008692.1"/>
    </source>
</evidence>
<evidence type="ECO:0000259" key="12">
    <source>
        <dbReference type="PROSITE" id="PS50853"/>
    </source>
</evidence>
<evidence type="ECO:0000256" key="1">
    <source>
        <dbReference type="ARBA" id="ARBA00004479"/>
    </source>
</evidence>
<reference evidence="14" key="1">
    <citation type="submission" date="2011-10" db="EMBL/GenBank/DDBJ databases">
        <authorList>
            <consortium name="Soft-shell Turtle Genome Consortium"/>
        </authorList>
    </citation>
    <scope>NUCLEOTIDE SEQUENCE [LARGE SCALE GENOMIC DNA]</scope>
    <source>
        <strain evidence="14">Daiwa-1</strain>
    </source>
</reference>
<comment type="subcellular location">
    <subcellularLocation>
        <location evidence="1">Membrane</location>
        <topology evidence="1">Single-pass type I membrane protein</topology>
    </subcellularLocation>
</comment>
<dbReference type="GeneTree" id="ENSGT00510000048963"/>
<feature type="compositionally biased region" description="Low complexity" evidence="9">
    <location>
        <begin position="187"/>
        <end position="199"/>
    </location>
</feature>
<keyword evidence="4 10" id="KW-1133">Transmembrane helix</keyword>
<dbReference type="EMBL" id="AGCU01156980">
    <property type="status" value="NOT_ANNOTATED_CDS"/>
    <property type="molecule type" value="Genomic_DNA"/>
</dbReference>
<feature type="signal peptide" evidence="11">
    <location>
        <begin position="1"/>
        <end position="22"/>
    </location>
</feature>
<keyword evidence="2 10" id="KW-0812">Transmembrane</keyword>
<dbReference type="InterPro" id="IPR036116">
    <property type="entry name" value="FN3_sf"/>
</dbReference>
<evidence type="ECO:0000256" key="3">
    <source>
        <dbReference type="ARBA" id="ARBA00022729"/>
    </source>
</evidence>
<feature type="transmembrane region" description="Helical" evidence="10">
    <location>
        <begin position="453"/>
        <end position="474"/>
    </location>
</feature>
<dbReference type="GO" id="GO:0009897">
    <property type="term" value="C:external side of plasma membrane"/>
    <property type="evidence" value="ECO:0007669"/>
    <property type="project" value="TreeGrafter"/>
</dbReference>
<keyword evidence="3 11" id="KW-0732">Signal</keyword>
<keyword evidence="7" id="KW-0675">Receptor</keyword>
<feature type="domain" description="Fibronectin type-III" evidence="12">
    <location>
        <begin position="346"/>
        <end position="446"/>
    </location>
</feature>
<evidence type="ECO:0000256" key="8">
    <source>
        <dbReference type="ARBA" id="ARBA00023180"/>
    </source>
</evidence>
<proteinExistence type="predicted"/>
<keyword evidence="6" id="KW-1015">Disulfide bond</keyword>
<feature type="region of interest" description="Disordered" evidence="9">
    <location>
        <begin position="184"/>
        <end position="203"/>
    </location>
</feature>
<evidence type="ECO:0000256" key="7">
    <source>
        <dbReference type="ARBA" id="ARBA00023170"/>
    </source>
</evidence>
<dbReference type="SUPFAM" id="SSF49265">
    <property type="entry name" value="Fibronectin type III"/>
    <property type="match status" value="3"/>
</dbReference>
<dbReference type="Gene3D" id="2.60.40.10">
    <property type="entry name" value="Immunoglobulins"/>
    <property type="match status" value="3"/>
</dbReference>
<dbReference type="STRING" id="13735.ENSPSIP00000008692"/>
<evidence type="ECO:0000256" key="11">
    <source>
        <dbReference type="SAM" id="SignalP"/>
    </source>
</evidence>
<evidence type="ECO:0000256" key="6">
    <source>
        <dbReference type="ARBA" id="ARBA00023157"/>
    </source>
</evidence>
<dbReference type="OMA" id="FTMHWVC"/>
<keyword evidence="5 10" id="KW-0472">Membrane</keyword>
<feature type="compositionally biased region" description="Polar residues" evidence="9">
    <location>
        <begin position="210"/>
        <end position="241"/>
    </location>
</feature>
<evidence type="ECO:0000256" key="5">
    <source>
        <dbReference type="ARBA" id="ARBA00023136"/>
    </source>
</evidence>
<dbReference type="PANTHER" id="PTHR23037:SF22">
    <property type="entry name" value="CYTOKINE RECEPTOR COMMON SUBUNIT BETA"/>
    <property type="match status" value="1"/>
</dbReference>
<accession>K7FKY2</accession>
<dbReference type="eggNOG" id="ENOG502RP2T">
    <property type="taxonomic scope" value="Eukaryota"/>
</dbReference>
<dbReference type="AlphaFoldDB" id="K7FKY2"/>
<feature type="region of interest" description="Disordered" evidence="9">
    <location>
        <begin position="633"/>
        <end position="662"/>
    </location>
</feature>
<dbReference type="PANTHER" id="PTHR23037">
    <property type="entry name" value="CYTOKINE RECEPTOR"/>
    <property type="match status" value="1"/>
</dbReference>
<evidence type="ECO:0000256" key="4">
    <source>
        <dbReference type="ARBA" id="ARBA00022989"/>
    </source>
</evidence>
<dbReference type="Pfam" id="PF21460">
    <property type="entry name" value="IL3Rb_N"/>
    <property type="match status" value="1"/>
</dbReference>
<organism evidence="13 14">
    <name type="scientific">Pelodiscus sinensis</name>
    <name type="common">Chinese softshell turtle</name>
    <name type="synonym">Trionyx sinensis</name>
    <dbReference type="NCBI Taxonomy" id="13735"/>
    <lineage>
        <taxon>Eukaryota</taxon>
        <taxon>Metazoa</taxon>
        <taxon>Chordata</taxon>
        <taxon>Craniata</taxon>
        <taxon>Vertebrata</taxon>
        <taxon>Euteleostomi</taxon>
        <taxon>Archelosauria</taxon>
        <taxon>Testudinata</taxon>
        <taxon>Testudines</taxon>
        <taxon>Cryptodira</taxon>
        <taxon>Trionychia</taxon>
        <taxon>Trionychidae</taxon>
        <taxon>Pelodiscus</taxon>
    </lineage>
</organism>
<sequence length="662" mass="73933">VDMQTFCSALLALCWAFSRGESRESLPMQSLHCYNDYKSQITCTWQECRAAQRFLNVTLHHKNSINKTSTPVPCERQEAKGLLVCQDSCICWICHRKSTLFTIQEKHNFTFKPDRLLQAKLNISLFQNDKGPWAVDHMHRINVTKAGNFLQAWKTAGGRKESDWLDNASELNVTYKGGCPAGLRKNSSSVSVTSSSDSSGKCDALVPSSTSVAHAGSKPSQSSGWLGQSSERSPAVSQNSQEGDEAQPKNLRCLFNGVDQLTCSWEVRREVASSVLFTLFYRATPASQETECSPVHEEELPHSPYLFQSCEINVTNGNSLSQYLITVRPKEEEKLIAAYKNIKPLAPVNVTVTKMKDEDYELRWTKQALSFDYITQRYEFQYWKTGDSEENAQCVSISNDKPPIIFTLPMLEPSIQYKGKMRARVHELSSYEGPWSEWSEECTWETESALSPLLLPLLVPVFTIMLITFTWWGCSGLLRKKKKWEEKIPNPSKSQVIQSYLQVLPWPPSAQYWVSHNPACVSLFLLLFPAIRVPWTSSSFSPSQASPFSPGVACLPPPPSQPLLRQLPLLSLGSPSLKSSAEIPASQAPMSCFDFNGPYLHLPHECSLPDIPQHSDAAPFLSRGRPVSLEYVSLPEGSNSQTPLAGEARGAAQLRPVSRPAQ</sequence>
<keyword evidence="14" id="KW-1185">Reference proteome</keyword>
<dbReference type="InterPro" id="IPR013783">
    <property type="entry name" value="Ig-like_fold"/>
</dbReference>
<reference evidence="13" key="4">
    <citation type="submission" date="2025-09" db="UniProtKB">
        <authorList>
            <consortium name="Ensembl"/>
        </authorList>
    </citation>
    <scope>IDENTIFICATION</scope>
</reference>
<name>K7FKY2_PELSI</name>
<protein>
    <recommendedName>
        <fullName evidence="12">Fibronectin type-III domain-containing protein</fullName>
    </recommendedName>
</protein>
<keyword evidence="8" id="KW-0325">Glycoprotein</keyword>
<dbReference type="InterPro" id="IPR015321">
    <property type="entry name" value="TypeI_recpt_CBD"/>
</dbReference>
<dbReference type="Ensembl" id="ENSPSIT00000008738.1">
    <property type="protein sequence ID" value="ENSPSIP00000008692.1"/>
    <property type="gene ID" value="ENSPSIG00000007900.1"/>
</dbReference>
<dbReference type="CDD" id="cd00063">
    <property type="entry name" value="FN3"/>
    <property type="match status" value="1"/>
</dbReference>
<evidence type="ECO:0000256" key="9">
    <source>
        <dbReference type="SAM" id="MobiDB-lite"/>
    </source>
</evidence>
<dbReference type="GO" id="GO:0004896">
    <property type="term" value="F:cytokine receptor activity"/>
    <property type="evidence" value="ECO:0007669"/>
    <property type="project" value="TreeGrafter"/>
</dbReference>